<dbReference type="KEGG" id="mgo:AFA91_21430"/>
<accession>A0A0K0X9F2</accession>
<reference evidence="1 2" key="1">
    <citation type="submission" date="2015-07" db="EMBL/GenBank/DDBJ databases">
        <title>Complete genome sequence of Mycobacterium goodii X7B, a facultative thermophilic biodesulfurizing bacterium.</title>
        <authorList>
            <person name="Yu B."/>
            <person name="Li F."/>
            <person name="Xu P."/>
        </authorList>
    </citation>
    <scope>NUCLEOTIDE SEQUENCE [LARGE SCALE GENOMIC DNA]</scope>
    <source>
        <strain evidence="1 2">X7B</strain>
    </source>
</reference>
<organism evidence="1 2">
    <name type="scientific">Mycolicibacterium goodii</name>
    <name type="common">Mycobacterium goodii</name>
    <dbReference type="NCBI Taxonomy" id="134601"/>
    <lineage>
        <taxon>Bacteria</taxon>
        <taxon>Bacillati</taxon>
        <taxon>Actinomycetota</taxon>
        <taxon>Actinomycetes</taxon>
        <taxon>Mycobacteriales</taxon>
        <taxon>Mycobacteriaceae</taxon>
        <taxon>Mycolicibacterium</taxon>
    </lineage>
</organism>
<protein>
    <submittedName>
        <fullName evidence="1">Uncharacterized protein</fullName>
    </submittedName>
</protein>
<dbReference type="Proteomes" id="UP000062255">
    <property type="component" value="Chromosome"/>
</dbReference>
<proteinExistence type="predicted"/>
<evidence type="ECO:0000313" key="2">
    <source>
        <dbReference type="Proteomes" id="UP000062255"/>
    </source>
</evidence>
<dbReference type="STRING" id="134601.AFA91_21430"/>
<sequence>MTATPARTYNQAHCPRPRDGRRRISIYWTWSYPWESQRDPAAMENRFSTMTEVRNVLWPAYETPEYDAAHFLQGIAGTLELFHRSTLAFQALAGDVTGHPVAVFQRIDQAGYRLPIDERILADCDTLMVFGLDHLLSEQQADADEVEAIRQWLRREGTCLLLAPHHDVGNTGDFGQRQAEYLHHGDPLVPRQQRFGQYTRSLMQALAVPVHNNWGLRPATVAGTSEIAPLTALRDLDGPHLLAGVPTFNFHPHLPHYQLTEPESTTLRVLARQRIDPTRPHPFTEAGNTEFNALIWMPPNGERCGDIVLVDSTNFTTLFGGTDSLKNLWRNLATMA</sequence>
<dbReference type="AlphaFoldDB" id="A0A0K0X9F2"/>
<dbReference type="PATRIC" id="fig|134601.6.peg.4426"/>
<evidence type="ECO:0000313" key="1">
    <source>
        <dbReference type="EMBL" id="AKS34023.1"/>
    </source>
</evidence>
<dbReference type="EMBL" id="CP012150">
    <property type="protein sequence ID" value="AKS34023.1"/>
    <property type="molecule type" value="Genomic_DNA"/>
</dbReference>
<gene>
    <name evidence="1" type="ORF">AFA91_21430</name>
</gene>
<name>A0A0K0X9F2_MYCGD</name>
<dbReference type="RefSeq" id="WP_049746472.1">
    <property type="nucleotide sequence ID" value="NZ_CP012150.1"/>
</dbReference>
<dbReference type="OrthoDB" id="480006at2"/>